<dbReference type="Pfam" id="PF13411">
    <property type="entry name" value="MerR_1"/>
    <property type="match status" value="1"/>
</dbReference>
<dbReference type="Proteomes" id="UP000190637">
    <property type="component" value="Unassembled WGS sequence"/>
</dbReference>
<evidence type="ECO:0000313" key="3">
    <source>
        <dbReference type="EMBL" id="SJZ88568.1"/>
    </source>
</evidence>
<organism evidence="3 4">
    <name type="scientific">Marinactinospora thermotolerans DSM 45154</name>
    <dbReference type="NCBI Taxonomy" id="1122192"/>
    <lineage>
        <taxon>Bacteria</taxon>
        <taxon>Bacillati</taxon>
        <taxon>Actinomycetota</taxon>
        <taxon>Actinomycetes</taxon>
        <taxon>Streptosporangiales</taxon>
        <taxon>Nocardiopsidaceae</taxon>
        <taxon>Marinactinospora</taxon>
    </lineage>
</organism>
<dbReference type="PANTHER" id="PTHR30204">
    <property type="entry name" value="REDOX-CYCLING DRUG-SENSING TRANSCRIPTIONAL ACTIVATOR SOXR"/>
    <property type="match status" value="1"/>
</dbReference>
<dbReference type="InterPro" id="IPR047057">
    <property type="entry name" value="MerR_fam"/>
</dbReference>
<dbReference type="InterPro" id="IPR000551">
    <property type="entry name" value="MerR-type_HTH_dom"/>
</dbReference>
<keyword evidence="1" id="KW-0238">DNA-binding</keyword>
<gene>
    <name evidence="3" type="ORF">SAMN02745673_01708</name>
</gene>
<dbReference type="GO" id="GO:0003677">
    <property type="term" value="F:DNA binding"/>
    <property type="evidence" value="ECO:0007669"/>
    <property type="project" value="UniProtKB-KW"/>
</dbReference>
<dbReference type="STRING" id="1122192.SAMN02745673_01708"/>
<accession>A0A1T4PCL2</accession>
<dbReference type="GO" id="GO:0003700">
    <property type="term" value="F:DNA-binding transcription factor activity"/>
    <property type="evidence" value="ECO:0007669"/>
    <property type="project" value="InterPro"/>
</dbReference>
<dbReference type="Gene3D" id="1.10.1660.10">
    <property type="match status" value="1"/>
</dbReference>
<dbReference type="PANTHER" id="PTHR30204:SF93">
    <property type="entry name" value="HTH MERR-TYPE DOMAIN-CONTAINING PROTEIN"/>
    <property type="match status" value="1"/>
</dbReference>
<proteinExistence type="predicted"/>
<dbReference type="SUPFAM" id="SSF46955">
    <property type="entry name" value="Putative DNA-binding domain"/>
    <property type="match status" value="1"/>
</dbReference>
<reference evidence="3 4" key="1">
    <citation type="submission" date="2017-02" db="EMBL/GenBank/DDBJ databases">
        <authorList>
            <person name="Peterson S.W."/>
        </authorList>
    </citation>
    <scope>NUCLEOTIDE SEQUENCE [LARGE SCALE GENOMIC DNA]</scope>
    <source>
        <strain evidence="3 4">DSM 45154</strain>
    </source>
</reference>
<dbReference type="AlphaFoldDB" id="A0A1T4PCL2"/>
<dbReference type="InterPro" id="IPR009061">
    <property type="entry name" value="DNA-bd_dom_put_sf"/>
</dbReference>
<dbReference type="SMART" id="SM00422">
    <property type="entry name" value="HTH_MERR"/>
    <property type="match status" value="1"/>
</dbReference>
<sequence length="257" mass="28629">MVDDDAPQPHREYRIDELAEAAGLPNRTVRYYRERRLLPPPRREGRIGWYSDAHLARLRVITRLLERGHTLEGVAELLAAWERGRDVADLLGLESALAAPWSDPTPVTMTWAELARTYAGQVDADTVRSAQELGYLEDGEDGTVHVDRAILHSSSGLVREGIPLEAVLAASPEVQRHADDLAGLFVDLVRRHLTPRPGEGLKDLARRVERLRPLAQATVLAEFARAMDRRVGAELGSLLAELRERAAGDQEDDPHTR</sequence>
<evidence type="ECO:0000256" key="1">
    <source>
        <dbReference type="ARBA" id="ARBA00023125"/>
    </source>
</evidence>
<dbReference type="RefSeq" id="WP_078761088.1">
    <property type="nucleotide sequence ID" value="NZ_FUWS01000004.1"/>
</dbReference>
<evidence type="ECO:0000313" key="4">
    <source>
        <dbReference type="Proteomes" id="UP000190637"/>
    </source>
</evidence>
<dbReference type="PROSITE" id="PS50937">
    <property type="entry name" value="HTH_MERR_2"/>
    <property type="match status" value="1"/>
</dbReference>
<keyword evidence="4" id="KW-1185">Reference proteome</keyword>
<feature type="domain" description="HTH merR-type" evidence="2">
    <location>
        <begin position="12"/>
        <end position="80"/>
    </location>
</feature>
<name>A0A1T4PCL2_9ACTN</name>
<protein>
    <submittedName>
        <fullName evidence="3">Predicted transcriptional regulators</fullName>
    </submittedName>
</protein>
<dbReference type="EMBL" id="FUWS01000004">
    <property type="protein sequence ID" value="SJZ88568.1"/>
    <property type="molecule type" value="Genomic_DNA"/>
</dbReference>
<evidence type="ECO:0000259" key="2">
    <source>
        <dbReference type="PROSITE" id="PS50937"/>
    </source>
</evidence>